<evidence type="ECO:0000313" key="2">
    <source>
        <dbReference type="Proteomes" id="UP000253846"/>
    </source>
</evidence>
<sequence length="402" mass="42315">MTKTKKLDMELPKEGRFISSEFPILRDNLNKLDQALITVEEKVEGKAPSKHMHSISDVADLEAALKAKMAADKTFTFADLSDIEGAKDAANNYVLYKSSNNNFTFGSAISLLGTHQHKTEDIVGLDDFRAKINEDLTSYGRLASPNEWQSYNKFTSKVTMSGSLELLGNSSFNLTHNDEVVTNLSASGSSLKGPLKVDGDVVYTKAQVDKLITEVDELIVSYTKTQMDKLIASLNKKPVEILMTESGTIPLPDGVTDDTDIEIRAWGAGGGGGGGEMEGKYTTLHNGVGGEGGQYVCVKVKGWQLKKSRAAQIGRGGKGPYGNNVGSNGGDTLINGIIRASGGSGGYGSSWGGSSTDRACFGNNGMYGKGGGGGGGYFSGKNAIGQSGGSGGNGAILLKFFI</sequence>
<proteinExistence type="predicted"/>
<evidence type="ECO:0008006" key="3">
    <source>
        <dbReference type="Google" id="ProtNLM"/>
    </source>
</evidence>
<dbReference type="Proteomes" id="UP000253846">
    <property type="component" value="Unassembled WGS sequence"/>
</dbReference>
<accession>A0A336NCL1</accession>
<dbReference type="RefSeq" id="WP_026500785.1">
    <property type="nucleotide sequence ID" value="NZ_UFTD01000001.1"/>
</dbReference>
<reference evidence="1 2" key="1">
    <citation type="submission" date="2018-06" db="EMBL/GenBank/DDBJ databases">
        <authorList>
            <consortium name="Pathogen Informatics"/>
            <person name="Doyle S."/>
        </authorList>
    </citation>
    <scope>NUCLEOTIDE SEQUENCE [LARGE SCALE GENOMIC DNA]</scope>
    <source>
        <strain evidence="1 2">NCTC12860</strain>
    </source>
</reference>
<evidence type="ECO:0000313" key="1">
    <source>
        <dbReference type="EMBL" id="SSZ39283.1"/>
    </source>
</evidence>
<protein>
    <recommendedName>
        <fullName evidence="3">Phage tail repeat like</fullName>
    </recommendedName>
</protein>
<dbReference type="AlphaFoldDB" id="A0A336NCL1"/>
<name>A0A336NCL1_BARGR</name>
<dbReference type="NCBIfam" id="NF041327">
    <property type="entry name" value="Bgr08870_fam"/>
    <property type="match status" value="1"/>
</dbReference>
<dbReference type="EMBL" id="UFTD01000001">
    <property type="protein sequence ID" value="SSZ39283.1"/>
    <property type="molecule type" value="Genomic_DNA"/>
</dbReference>
<gene>
    <name evidence="1" type="ORF">NCTC12860_00488</name>
</gene>
<organism evidence="1 2">
    <name type="scientific">Bartonella grahamii</name>
    <dbReference type="NCBI Taxonomy" id="33045"/>
    <lineage>
        <taxon>Bacteria</taxon>
        <taxon>Pseudomonadati</taxon>
        <taxon>Pseudomonadota</taxon>
        <taxon>Alphaproteobacteria</taxon>
        <taxon>Hyphomicrobiales</taxon>
        <taxon>Bartonellaceae</taxon>
        <taxon>Bartonella</taxon>
    </lineage>
</organism>